<evidence type="ECO:0000313" key="2">
    <source>
        <dbReference type="EMBL" id="EFV94154.1"/>
    </source>
</evidence>
<comment type="caution">
    <text evidence="2">The sequence shown here is derived from an EMBL/GenBank/DDBJ whole genome shotgun (WGS) entry which is preliminary data.</text>
</comment>
<name>E7S005_9BURK</name>
<organism evidence="2 3">
    <name type="scientific">Lautropia mirabilis ATCC 51599</name>
    <dbReference type="NCBI Taxonomy" id="887898"/>
    <lineage>
        <taxon>Bacteria</taxon>
        <taxon>Pseudomonadati</taxon>
        <taxon>Pseudomonadota</taxon>
        <taxon>Betaproteobacteria</taxon>
        <taxon>Burkholderiales</taxon>
        <taxon>Burkholderiaceae</taxon>
        <taxon>Lautropia</taxon>
    </lineage>
</organism>
<dbReference type="EMBL" id="AEQP01000022">
    <property type="protein sequence ID" value="EFV94154.1"/>
    <property type="molecule type" value="Genomic_DNA"/>
</dbReference>
<dbReference type="Proteomes" id="UP000011021">
    <property type="component" value="Unassembled WGS sequence"/>
</dbReference>
<evidence type="ECO:0000313" key="3">
    <source>
        <dbReference type="Proteomes" id="UP000011021"/>
    </source>
</evidence>
<gene>
    <name evidence="2" type="ORF">HMPREF0551_2269</name>
</gene>
<dbReference type="HOGENOM" id="CLU_2093773_0_0_4"/>
<proteinExistence type="predicted"/>
<feature type="region of interest" description="Disordered" evidence="1">
    <location>
        <begin position="32"/>
        <end position="102"/>
    </location>
</feature>
<keyword evidence="3" id="KW-1185">Reference proteome</keyword>
<protein>
    <submittedName>
        <fullName evidence="2">Uncharacterized protein</fullName>
    </submittedName>
</protein>
<reference evidence="2 3" key="1">
    <citation type="submission" date="2010-12" db="EMBL/GenBank/DDBJ databases">
        <authorList>
            <person name="Muzny D."/>
            <person name="Qin X."/>
            <person name="Deng J."/>
            <person name="Jiang H."/>
            <person name="Liu Y."/>
            <person name="Qu J."/>
            <person name="Song X.-Z."/>
            <person name="Zhang L."/>
            <person name="Thornton R."/>
            <person name="Coyle M."/>
            <person name="Francisco L."/>
            <person name="Jackson L."/>
            <person name="Javaid M."/>
            <person name="Korchina V."/>
            <person name="Kovar C."/>
            <person name="Mata R."/>
            <person name="Mathew T."/>
            <person name="Ngo R."/>
            <person name="Nguyen L."/>
            <person name="Nguyen N."/>
            <person name="Okwuonu G."/>
            <person name="Ongeri F."/>
            <person name="Pham C."/>
            <person name="Simmons D."/>
            <person name="Wilczek-Boney K."/>
            <person name="Hale W."/>
            <person name="Jakkamsetti A."/>
            <person name="Pham P."/>
            <person name="Ruth R."/>
            <person name="San Lucas F."/>
            <person name="Warren J."/>
            <person name="Zhang J."/>
            <person name="Zhao Z."/>
            <person name="Zhou C."/>
            <person name="Zhu D."/>
            <person name="Lee S."/>
            <person name="Bess C."/>
            <person name="Blankenburg K."/>
            <person name="Forbes L."/>
            <person name="Fu Q."/>
            <person name="Gubbala S."/>
            <person name="Hirani K."/>
            <person name="Jayaseelan J.C."/>
            <person name="Lara F."/>
            <person name="Munidasa M."/>
            <person name="Palculict T."/>
            <person name="Patil S."/>
            <person name="Pu L.-L."/>
            <person name="Saada N."/>
            <person name="Tang L."/>
            <person name="Weissenberger G."/>
            <person name="Zhu Y."/>
            <person name="Hemphill L."/>
            <person name="Shang Y."/>
            <person name="Youmans B."/>
            <person name="Ayvaz T."/>
            <person name="Ross M."/>
            <person name="Santibanez J."/>
            <person name="Aqrawi P."/>
            <person name="Gross S."/>
            <person name="Joshi V."/>
            <person name="Fowler G."/>
            <person name="Nazareth L."/>
            <person name="Reid J."/>
            <person name="Worley K."/>
            <person name="Petrosino J."/>
            <person name="Highlander S."/>
            <person name="Gibbs R."/>
        </authorList>
    </citation>
    <scope>NUCLEOTIDE SEQUENCE [LARGE SCALE GENOMIC DNA]</scope>
    <source>
        <strain evidence="2 3">ATCC 51599</strain>
    </source>
</reference>
<sequence>MLAILIQHGLLLRPSSIRNGYMGTIPRKPGCHAPPCPGTESAPPAATAVRPVDGTGAHDGPVQQEIALARPDRSRHPPGARMARRAPSPGLSGRLRPASGAPEAWTSLQPCYFCKC</sequence>
<evidence type="ECO:0000256" key="1">
    <source>
        <dbReference type="SAM" id="MobiDB-lite"/>
    </source>
</evidence>
<accession>E7S005</accession>
<dbReference type="AlphaFoldDB" id="E7S005"/>